<dbReference type="AlphaFoldDB" id="A0A3L9L713"/>
<gene>
    <name evidence="2" type="ORF">EAE32_06440</name>
</gene>
<evidence type="ECO:0000313" key="3">
    <source>
        <dbReference type="Proteomes" id="UP000277871"/>
    </source>
</evidence>
<dbReference type="RefSeq" id="WP_121864510.1">
    <property type="nucleotide sequence ID" value="NZ_RDEX01000001.1"/>
</dbReference>
<protein>
    <submittedName>
        <fullName evidence="2">Uncharacterized protein</fullName>
    </submittedName>
</protein>
<accession>A0A3L9L713</accession>
<organism evidence="2 3">
    <name type="scientific">Kocuria tytonicola</name>
    <dbReference type="NCBI Taxonomy" id="2055946"/>
    <lineage>
        <taxon>Bacteria</taxon>
        <taxon>Bacillati</taxon>
        <taxon>Actinomycetota</taxon>
        <taxon>Actinomycetes</taxon>
        <taxon>Micrococcales</taxon>
        <taxon>Micrococcaceae</taxon>
        <taxon>Kocuria</taxon>
    </lineage>
</organism>
<keyword evidence="3" id="KW-1185">Reference proteome</keyword>
<evidence type="ECO:0000256" key="1">
    <source>
        <dbReference type="SAM" id="MobiDB-lite"/>
    </source>
</evidence>
<name>A0A3L9L713_9MICC</name>
<sequence>MAETTLSRRLAAFTDALTTAMTGATAVMQAREEEQQARASRARRRALDRPRMHVHKGGAELFSRLPLGDPRNLLPTGGRLSQDSWHVWTLQPEAATEGLTGSFVGSFDTWAEAMLVAHHVAEHGRIPAQWCTNVSDLITGLLNEDQEDVFCGVGEVPC</sequence>
<comment type="caution">
    <text evidence="2">The sequence shown here is derived from an EMBL/GenBank/DDBJ whole genome shotgun (WGS) entry which is preliminary data.</text>
</comment>
<dbReference type="Proteomes" id="UP000277871">
    <property type="component" value="Unassembled WGS sequence"/>
</dbReference>
<feature type="region of interest" description="Disordered" evidence="1">
    <location>
        <begin position="29"/>
        <end position="50"/>
    </location>
</feature>
<proteinExistence type="predicted"/>
<evidence type="ECO:0000313" key="2">
    <source>
        <dbReference type="EMBL" id="RLY94773.1"/>
    </source>
</evidence>
<reference evidence="2 3" key="1">
    <citation type="submission" date="2018-10" db="EMBL/GenBank/DDBJ databases">
        <title>Kocuria tytonicola, new bacteria from the preen glands of American barn owls (Tyto furcata).</title>
        <authorList>
            <person name="Braun M.S."/>
            <person name="Wang E."/>
            <person name="Zimmermann S."/>
            <person name="Boutin S."/>
            <person name="Wagner H."/>
            <person name="Wink M."/>
        </authorList>
    </citation>
    <scope>NUCLEOTIDE SEQUENCE [LARGE SCALE GENOMIC DNA]</scope>
    <source>
        <strain evidence="2 3">473</strain>
    </source>
</reference>
<dbReference type="EMBL" id="RDEX01000001">
    <property type="protein sequence ID" value="RLY94773.1"/>
    <property type="molecule type" value="Genomic_DNA"/>
</dbReference>